<dbReference type="Pfam" id="PF00668">
    <property type="entry name" value="Condensation"/>
    <property type="match status" value="1"/>
</dbReference>
<dbReference type="Pfam" id="PF00550">
    <property type="entry name" value="PP-binding"/>
    <property type="match status" value="1"/>
</dbReference>
<dbReference type="SUPFAM" id="SSF52777">
    <property type="entry name" value="CoA-dependent acyltransferases"/>
    <property type="match status" value="2"/>
</dbReference>
<dbReference type="Pfam" id="PF00501">
    <property type="entry name" value="AMP-binding"/>
    <property type="match status" value="1"/>
</dbReference>
<dbReference type="Gene3D" id="3.40.50.980">
    <property type="match status" value="2"/>
</dbReference>
<evidence type="ECO:0000256" key="2">
    <source>
        <dbReference type="ARBA" id="ARBA00022450"/>
    </source>
</evidence>
<dbReference type="InterPro" id="IPR025110">
    <property type="entry name" value="AMP-bd_C"/>
</dbReference>
<dbReference type="InterPro" id="IPR009081">
    <property type="entry name" value="PP-bd_ACP"/>
</dbReference>
<dbReference type="EMBL" id="JBITGY010000004">
    <property type="protein sequence ID" value="MFI6499016.1"/>
    <property type="molecule type" value="Genomic_DNA"/>
</dbReference>
<keyword evidence="6" id="KW-1185">Reference proteome</keyword>
<dbReference type="InterPro" id="IPR045851">
    <property type="entry name" value="AMP-bd_C_sf"/>
</dbReference>
<organism evidence="5 6">
    <name type="scientific">Nonomuraea typhae</name>
    <dbReference type="NCBI Taxonomy" id="2603600"/>
    <lineage>
        <taxon>Bacteria</taxon>
        <taxon>Bacillati</taxon>
        <taxon>Actinomycetota</taxon>
        <taxon>Actinomycetes</taxon>
        <taxon>Streptosporangiales</taxon>
        <taxon>Streptosporangiaceae</taxon>
        <taxon>Nonomuraea</taxon>
    </lineage>
</organism>
<dbReference type="InterPro" id="IPR020806">
    <property type="entry name" value="PKS_PP-bd"/>
</dbReference>
<dbReference type="Pfam" id="PF13193">
    <property type="entry name" value="AMP-binding_C"/>
    <property type="match status" value="1"/>
</dbReference>
<evidence type="ECO:0000259" key="4">
    <source>
        <dbReference type="PROSITE" id="PS50075"/>
    </source>
</evidence>
<dbReference type="InterPro" id="IPR036736">
    <property type="entry name" value="ACP-like_sf"/>
</dbReference>
<dbReference type="SUPFAM" id="SSF47336">
    <property type="entry name" value="ACP-like"/>
    <property type="match status" value="1"/>
</dbReference>
<dbReference type="RefSeq" id="WP_397082248.1">
    <property type="nucleotide sequence ID" value="NZ_JBITGY010000004.1"/>
</dbReference>
<comment type="cofactor">
    <cofactor evidence="1">
        <name>pantetheine 4'-phosphate</name>
        <dbReference type="ChEBI" id="CHEBI:47942"/>
    </cofactor>
</comment>
<dbReference type="InterPro" id="IPR029058">
    <property type="entry name" value="AB_hydrolase_fold"/>
</dbReference>
<dbReference type="Gene3D" id="3.30.559.10">
    <property type="entry name" value="Chloramphenicol acetyltransferase-like domain"/>
    <property type="match status" value="1"/>
</dbReference>
<dbReference type="InterPro" id="IPR001242">
    <property type="entry name" value="Condensation_dom"/>
</dbReference>
<dbReference type="CDD" id="cd05930">
    <property type="entry name" value="A_NRPS"/>
    <property type="match status" value="1"/>
</dbReference>
<dbReference type="PROSITE" id="PS00455">
    <property type="entry name" value="AMP_BINDING"/>
    <property type="match status" value="1"/>
</dbReference>
<feature type="domain" description="Carrier" evidence="4">
    <location>
        <begin position="926"/>
        <end position="1001"/>
    </location>
</feature>
<dbReference type="Gene3D" id="3.30.300.30">
    <property type="match status" value="1"/>
</dbReference>
<dbReference type="NCBIfam" id="TIGR01733">
    <property type="entry name" value="AA-adenyl-dom"/>
    <property type="match status" value="1"/>
</dbReference>
<keyword evidence="3" id="KW-0597">Phosphoprotein</keyword>
<accession>A0ABW7YTI7</accession>
<dbReference type="Gene3D" id="3.30.559.30">
    <property type="entry name" value="Nonribosomal peptide synthetase, condensation domain"/>
    <property type="match status" value="1"/>
</dbReference>
<protein>
    <submittedName>
        <fullName evidence="5">Amino acid adenylation domain-containing protein</fullName>
    </submittedName>
</protein>
<dbReference type="InterPro" id="IPR006162">
    <property type="entry name" value="Ppantetheine_attach_site"/>
</dbReference>
<keyword evidence="2" id="KW-0596">Phosphopantetheine</keyword>
<evidence type="ECO:0000256" key="1">
    <source>
        <dbReference type="ARBA" id="ARBA00001957"/>
    </source>
</evidence>
<dbReference type="InterPro" id="IPR000873">
    <property type="entry name" value="AMP-dep_synth/lig_dom"/>
</dbReference>
<dbReference type="CDD" id="cd19531">
    <property type="entry name" value="LCL_NRPS-like"/>
    <property type="match status" value="1"/>
</dbReference>
<dbReference type="PANTHER" id="PTHR45527">
    <property type="entry name" value="NONRIBOSOMAL PEPTIDE SYNTHETASE"/>
    <property type="match status" value="1"/>
</dbReference>
<dbReference type="Gene3D" id="3.40.50.1820">
    <property type="entry name" value="alpha/beta hydrolase"/>
    <property type="match status" value="1"/>
</dbReference>
<dbReference type="Gene3D" id="2.30.38.10">
    <property type="entry name" value="Luciferase, Domain 3"/>
    <property type="match status" value="1"/>
</dbReference>
<dbReference type="InterPro" id="IPR010071">
    <property type="entry name" value="AA_adenyl_dom"/>
</dbReference>
<dbReference type="SUPFAM" id="SSF56801">
    <property type="entry name" value="Acetyl-CoA synthetase-like"/>
    <property type="match status" value="1"/>
</dbReference>
<evidence type="ECO:0000313" key="5">
    <source>
        <dbReference type="EMBL" id="MFI6499016.1"/>
    </source>
</evidence>
<sequence>MSVTEDAFPASSAQERVWFLSTLQPGLPLYNIAAVSRLERLGSVGEVIVPDVLERALGLVAARHEPLRTRFELREEKVMQLVAPSVPVRLAYTDLGSSSLAALAAADAAEPFALDRAPLWRARLVKLPDGQWRLVAVFHHAVYDAWSAQIFADELAEAYLALREHRPPALPELRVQYADYAVWQRAQPFAADLAYWGERLAGSVPLEVHPDHPRPAELGHRGAHHPFTVPASLTGRVTALARQSGATPFMVLLTAFAALLARRSGRYDVVIGSPVAGREQPELNPLIGMFVNTLPLRTDLAGDPAFAEALDRVRTTVLEALEHQDVPFARIVGALNPPRDPGRTPLYQVAFNQLPFDARGQIGTGTAKTDLTLELQNTQGDMSGWLEYSTDLYDPATITRLAEGYLALLDAATADPLLPLSALPLMPESRLAEVVTSWHGPRRPYPSRPLHALVADRAAAHPDAPAVIVPHEDRTLTYGRLDARADALAQTLITAGIEVETPVAVCLPPGADLVIALLAVLKAGACYVPLDPRYPADRLRFMLDDSGAALTLTTPDLAERLPGVPVMTDLAGRRPASLPDVTPDHLAYVIYTSGSTGVPKGVMIPHRGVVNLVESIAFPAGERVLLLTPLSFDIAALELFGPLLRGGTVVIAPPYGRVAPILADVTTIQAPPSVLAEIYDDLPEGIPKILSGGEPLSLPFARRLLAKTAELHNMYGPTETTIWSLTHRIRASDQSVSIGRPVANTTAYVLGPSLDPVPPGVAGELYLGGDALARGYHRRPALTAARFVPDPFGTAGGRLYRTGDLVRRAHDGTLEFMGRADDQVKVRGVRIELGEVEAALAAHPRVTRAAAAVRDDAPGGRALVAYVDDQAPLHDLRSYLQDRLPSTMVPSLYIAVAAFPKLPNGKLDRAALPSPQTTPPTTPPAVPETAAQELVHDIWTEVLGRDGFGVDDDFFDLGGHSMLGTRVVARICSEVEIELPLNTLFLTRTVRRLAAAVEAHLAAEIDQLSEEEAAALMEE</sequence>
<dbReference type="InterPro" id="IPR023213">
    <property type="entry name" value="CAT-like_dom_sf"/>
</dbReference>
<comment type="caution">
    <text evidence="5">The sequence shown here is derived from an EMBL/GenBank/DDBJ whole genome shotgun (WGS) entry which is preliminary data.</text>
</comment>
<dbReference type="PROSITE" id="PS50075">
    <property type="entry name" value="CARRIER"/>
    <property type="match status" value="1"/>
</dbReference>
<dbReference type="Proteomes" id="UP001612741">
    <property type="component" value="Unassembled WGS sequence"/>
</dbReference>
<proteinExistence type="predicted"/>
<gene>
    <name evidence="5" type="ORF">ACIBG2_16630</name>
</gene>
<dbReference type="PANTHER" id="PTHR45527:SF1">
    <property type="entry name" value="FATTY ACID SYNTHASE"/>
    <property type="match status" value="1"/>
</dbReference>
<reference evidence="5 6" key="1">
    <citation type="submission" date="2024-10" db="EMBL/GenBank/DDBJ databases">
        <title>The Natural Products Discovery Center: Release of the First 8490 Sequenced Strains for Exploring Actinobacteria Biosynthetic Diversity.</title>
        <authorList>
            <person name="Kalkreuter E."/>
            <person name="Kautsar S.A."/>
            <person name="Yang D."/>
            <person name="Bader C.D."/>
            <person name="Teijaro C.N."/>
            <person name="Fluegel L."/>
            <person name="Davis C.M."/>
            <person name="Simpson J.R."/>
            <person name="Lauterbach L."/>
            <person name="Steele A.D."/>
            <person name="Gui C."/>
            <person name="Meng S."/>
            <person name="Li G."/>
            <person name="Viehrig K."/>
            <person name="Ye F."/>
            <person name="Su P."/>
            <person name="Kiefer A.F."/>
            <person name="Nichols A."/>
            <person name="Cepeda A.J."/>
            <person name="Yan W."/>
            <person name="Fan B."/>
            <person name="Jiang Y."/>
            <person name="Adhikari A."/>
            <person name="Zheng C.-J."/>
            <person name="Schuster L."/>
            <person name="Cowan T.M."/>
            <person name="Smanski M.J."/>
            <person name="Chevrette M.G."/>
            <person name="De Carvalho L.P.S."/>
            <person name="Shen B."/>
        </authorList>
    </citation>
    <scope>NUCLEOTIDE SEQUENCE [LARGE SCALE GENOMIC DNA]</scope>
    <source>
        <strain evidence="5 6">NPDC050545</strain>
    </source>
</reference>
<dbReference type="SMART" id="SM00823">
    <property type="entry name" value="PKS_PP"/>
    <property type="match status" value="1"/>
</dbReference>
<evidence type="ECO:0000313" key="6">
    <source>
        <dbReference type="Proteomes" id="UP001612741"/>
    </source>
</evidence>
<dbReference type="InterPro" id="IPR020845">
    <property type="entry name" value="AMP-binding_CS"/>
</dbReference>
<dbReference type="PROSITE" id="PS00012">
    <property type="entry name" value="PHOSPHOPANTETHEINE"/>
    <property type="match status" value="1"/>
</dbReference>
<name>A0ABW7YTI7_9ACTN</name>
<evidence type="ECO:0000256" key="3">
    <source>
        <dbReference type="ARBA" id="ARBA00022553"/>
    </source>
</evidence>